<dbReference type="PANTHER" id="PTHR44085">
    <property type="entry name" value="SEPIAPTERIN REDUCTASE"/>
    <property type="match status" value="1"/>
</dbReference>
<dbReference type="RefSeq" id="WP_345579749.1">
    <property type="nucleotide sequence ID" value="NZ_BAABLV010000016.1"/>
</dbReference>
<dbReference type="InterPro" id="IPR051721">
    <property type="entry name" value="Biopterin_syn/organic_redct"/>
</dbReference>
<evidence type="ECO:0000256" key="2">
    <source>
        <dbReference type="ARBA" id="ARBA00022490"/>
    </source>
</evidence>
<keyword evidence="6" id="KW-1185">Reference proteome</keyword>
<dbReference type="Pfam" id="PF00106">
    <property type="entry name" value="adh_short"/>
    <property type="match status" value="1"/>
</dbReference>
<dbReference type="EMBL" id="BAABLV010000016">
    <property type="protein sequence ID" value="GAA4894359.1"/>
    <property type="molecule type" value="Genomic_DNA"/>
</dbReference>
<proteinExistence type="predicted"/>
<name>A0ABP9F6J6_9ACTN</name>
<dbReference type="PANTHER" id="PTHR44085:SF2">
    <property type="entry name" value="SEPIAPTERIN REDUCTASE"/>
    <property type="match status" value="1"/>
</dbReference>
<sequence length="229" mass="23832">MSKKAIVTGHSKGLGAAIAAQLEADGWVVLGVSRSAGERVDLGQPSALTEWISSGALAAFLADASDVILVNNAGAVSPIGFVGTLDPAQIEQCVTINVTAPLILTDAVVRLRREGTPLRVVHVSSGAARAAHSTWSTYCASKAAVDMHALTLAEEGLDGVRVASIAPGVVDTDMQEHIRATDFPARDRFRAMKDKGRLSTPEDAAAKILALVNRADFGQKVLADVRDAG</sequence>
<evidence type="ECO:0000313" key="5">
    <source>
        <dbReference type="EMBL" id="GAA4894359.1"/>
    </source>
</evidence>
<evidence type="ECO:0000313" key="6">
    <source>
        <dbReference type="Proteomes" id="UP001501521"/>
    </source>
</evidence>
<comment type="subcellular location">
    <subcellularLocation>
        <location evidence="1">Cytoplasm</location>
    </subcellularLocation>
</comment>
<dbReference type="Gene3D" id="3.40.50.720">
    <property type="entry name" value="NAD(P)-binding Rossmann-like Domain"/>
    <property type="match status" value="1"/>
</dbReference>
<protein>
    <submittedName>
        <fullName evidence="5">SDR family oxidoreductase</fullName>
    </submittedName>
</protein>
<dbReference type="PRINTS" id="PR00081">
    <property type="entry name" value="GDHRDH"/>
</dbReference>
<keyword evidence="3" id="KW-0521">NADP</keyword>
<evidence type="ECO:0000256" key="1">
    <source>
        <dbReference type="ARBA" id="ARBA00004496"/>
    </source>
</evidence>
<keyword evidence="4" id="KW-0560">Oxidoreductase</keyword>
<reference evidence="6" key="1">
    <citation type="journal article" date="2019" name="Int. J. Syst. Evol. Microbiol.">
        <title>The Global Catalogue of Microorganisms (GCM) 10K type strain sequencing project: providing services to taxonomists for standard genome sequencing and annotation.</title>
        <authorList>
            <consortium name="The Broad Institute Genomics Platform"/>
            <consortium name="The Broad Institute Genome Sequencing Center for Infectious Disease"/>
            <person name="Wu L."/>
            <person name="Ma J."/>
        </authorList>
    </citation>
    <scope>NUCLEOTIDE SEQUENCE [LARGE SCALE GENOMIC DNA]</scope>
    <source>
        <strain evidence="6">JCM 19125</strain>
    </source>
</reference>
<keyword evidence="2" id="KW-0963">Cytoplasm</keyword>
<dbReference type="Proteomes" id="UP001501521">
    <property type="component" value="Unassembled WGS sequence"/>
</dbReference>
<dbReference type="InterPro" id="IPR002347">
    <property type="entry name" value="SDR_fam"/>
</dbReference>
<accession>A0ABP9F6J6</accession>
<organism evidence="5 6">
    <name type="scientific">Tessaracoccus lubricantis</name>
    <dbReference type="NCBI Taxonomy" id="545543"/>
    <lineage>
        <taxon>Bacteria</taxon>
        <taxon>Bacillati</taxon>
        <taxon>Actinomycetota</taxon>
        <taxon>Actinomycetes</taxon>
        <taxon>Propionibacteriales</taxon>
        <taxon>Propionibacteriaceae</taxon>
        <taxon>Tessaracoccus</taxon>
    </lineage>
</organism>
<comment type="caution">
    <text evidence="5">The sequence shown here is derived from an EMBL/GenBank/DDBJ whole genome shotgun (WGS) entry which is preliminary data.</text>
</comment>
<evidence type="ECO:0000256" key="3">
    <source>
        <dbReference type="ARBA" id="ARBA00022857"/>
    </source>
</evidence>
<dbReference type="InterPro" id="IPR036291">
    <property type="entry name" value="NAD(P)-bd_dom_sf"/>
</dbReference>
<gene>
    <name evidence="5" type="ORF">GCM10025789_09500</name>
</gene>
<dbReference type="SUPFAM" id="SSF51735">
    <property type="entry name" value="NAD(P)-binding Rossmann-fold domains"/>
    <property type="match status" value="1"/>
</dbReference>
<evidence type="ECO:0000256" key="4">
    <source>
        <dbReference type="ARBA" id="ARBA00023002"/>
    </source>
</evidence>